<protein>
    <submittedName>
        <fullName evidence="1">Uncharacterized protein</fullName>
    </submittedName>
</protein>
<gene>
    <name evidence="1" type="ORF">OUZ56_024556</name>
</gene>
<accession>A0ABR0B0Y5</accession>
<sequence length="204" mass="23534">MDFFFVLFFRVLLVGVLFLLLPFEAIFDLELASDNLQWSDHVHHHSSHLIPFAHFCTYGIPQCMINDGYIDPYDSLEAIFDLELASDNLQMVRQRPSPYNHHLSYTVVSHSNGASEPTPCWKTATVRFGICWTFMFDLKLPYGKTHIAIASTHRFNCPATMAIETLEATSFLSSQHFHSVYLNINKKLMLMDGYDLVMFLKMLE</sequence>
<keyword evidence="2" id="KW-1185">Reference proteome</keyword>
<dbReference type="EMBL" id="JAOYFB010000039">
    <property type="protein sequence ID" value="KAK4031045.1"/>
    <property type="molecule type" value="Genomic_DNA"/>
</dbReference>
<dbReference type="Proteomes" id="UP001234178">
    <property type="component" value="Unassembled WGS sequence"/>
</dbReference>
<evidence type="ECO:0000313" key="2">
    <source>
        <dbReference type="Proteomes" id="UP001234178"/>
    </source>
</evidence>
<organism evidence="1 2">
    <name type="scientific">Daphnia magna</name>
    <dbReference type="NCBI Taxonomy" id="35525"/>
    <lineage>
        <taxon>Eukaryota</taxon>
        <taxon>Metazoa</taxon>
        <taxon>Ecdysozoa</taxon>
        <taxon>Arthropoda</taxon>
        <taxon>Crustacea</taxon>
        <taxon>Branchiopoda</taxon>
        <taxon>Diplostraca</taxon>
        <taxon>Cladocera</taxon>
        <taxon>Anomopoda</taxon>
        <taxon>Daphniidae</taxon>
        <taxon>Daphnia</taxon>
    </lineage>
</organism>
<comment type="caution">
    <text evidence="1">The sequence shown here is derived from an EMBL/GenBank/DDBJ whole genome shotgun (WGS) entry which is preliminary data.</text>
</comment>
<name>A0ABR0B0Y5_9CRUS</name>
<evidence type="ECO:0000313" key="1">
    <source>
        <dbReference type="EMBL" id="KAK4031045.1"/>
    </source>
</evidence>
<proteinExistence type="predicted"/>
<reference evidence="1 2" key="1">
    <citation type="journal article" date="2023" name="Nucleic Acids Res.">
        <title>The hologenome of Daphnia magna reveals possible DNA methylation and microbiome-mediated evolution of the host genome.</title>
        <authorList>
            <person name="Chaturvedi A."/>
            <person name="Li X."/>
            <person name="Dhandapani V."/>
            <person name="Marshall H."/>
            <person name="Kissane S."/>
            <person name="Cuenca-Cambronero M."/>
            <person name="Asole G."/>
            <person name="Calvet F."/>
            <person name="Ruiz-Romero M."/>
            <person name="Marangio P."/>
            <person name="Guigo R."/>
            <person name="Rago D."/>
            <person name="Mirbahai L."/>
            <person name="Eastwood N."/>
            <person name="Colbourne J.K."/>
            <person name="Zhou J."/>
            <person name="Mallon E."/>
            <person name="Orsini L."/>
        </authorList>
    </citation>
    <scope>NUCLEOTIDE SEQUENCE [LARGE SCALE GENOMIC DNA]</scope>
    <source>
        <strain evidence="1">LRV0_1</strain>
    </source>
</reference>